<name>V6KBJ3_STRRC</name>
<accession>V6KBJ3</accession>
<dbReference type="EMBL" id="AWQX01000177">
    <property type="protein sequence ID" value="EST29477.1"/>
    <property type="molecule type" value="Genomic_DNA"/>
</dbReference>
<keyword evidence="2" id="KW-1185">Reference proteome</keyword>
<sequence length="106" mass="11387">MPHVSKDYEIKNLPDQVSGFSWNLAGGALSISGACPECAGEIDQPLPDVIPGAVSKGWPRRRSPEDEVPERVYMRCDCEYAHRGDDRETGGCGAAWTAVRPSGGTP</sequence>
<dbReference type="AlphaFoldDB" id="V6KBJ3"/>
<dbReference type="HOGENOM" id="CLU_2221789_0_0_11"/>
<protein>
    <submittedName>
        <fullName evidence="1">Uncharacterized protein</fullName>
    </submittedName>
</protein>
<evidence type="ECO:0000313" key="1">
    <source>
        <dbReference type="EMBL" id="EST29477.1"/>
    </source>
</evidence>
<comment type="caution">
    <text evidence="1">The sequence shown here is derived from an EMBL/GenBank/DDBJ whole genome shotgun (WGS) entry which is preliminary data.</text>
</comment>
<dbReference type="PATRIC" id="fig|1352936.5.peg.4314"/>
<organism evidence="1 2">
    <name type="scientific">Streptomyces roseochromogenus subsp. oscitans DS 12.976</name>
    <dbReference type="NCBI Taxonomy" id="1352936"/>
    <lineage>
        <taxon>Bacteria</taxon>
        <taxon>Bacillati</taxon>
        <taxon>Actinomycetota</taxon>
        <taxon>Actinomycetes</taxon>
        <taxon>Kitasatosporales</taxon>
        <taxon>Streptomycetaceae</taxon>
        <taxon>Streptomyces</taxon>
    </lineage>
</organism>
<dbReference type="OrthoDB" id="4226177at2"/>
<reference evidence="1 2" key="1">
    <citation type="journal article" date="2014" name="Genome Announc.">
        <title>Draft Genome Sequence of Streptomyces roseochromogenes subsp. oscitans DS 12.976, Producer of the Aminocoumarin Antibiotic Clorobiocin.</title>
        <authorList>
            <person name="Ruckert C."/>
            <person name="Kalinowski J."/>
            <person name="Heide L."/>
            <person name="Apel A.K."/>
        </authorList>
    </citation>
    <scope>NUCLEOTIDE SEQUENCE [LARGE SCALE GENOMIC DNA]</scope>
    <source>
        <strain evidence="1 2">DS 12.976</strain>
    </source>
</reference>
<dbReference type="Proteomes" id="UP000017984">
    <property type="component" value="Chromosome"/>
</dbReference>
<dbReference type="PROSITE" id="PS51257">
    <property type="entry name" value="PROKAR_LIPOPROTEIN"/>
    <property type="match status" value="1"/>
</dbReference>
<evidence type="ECO:0000313" key="2">
    <source>
        <dbReference type="Proteomes" id="UP000017984"/>
    </source>
</evidence>
<dbReference type="STRING" id="1352936.M878_20590"/>
<proteinExistence type="predicted"/>
<gene>
    <name evidence="1" type="ORF">M878_20590</name>
</gene>